<dbReference type="InterPro" id="IPR018253">
    <property type="entry name" value="DnaJ_domain_CS"/>
</dbReference>
<protein>
    <recommendedName>
        <fullName evidence="2">J domain-containing protein</fullName>
    </recommendedName>
</protein>
<dbReference type="GO" id="GO:0031072">
    <property type="term" value="F:heat shock protein binding"/>
    <property type="evidence" value="ECO:0007669"/>
    <property type="project" value="TreeGrafter"/>
</dbReference>
<dbReference type="InterPro" id="IPR036869">
    <property type="entry name" value="J_dom_sf"/>
</dbReference>
<dbReference type="SUPFAM" id="SSF46565">
    <property type="entry name" value="Chaperone J-domain"/>
    <property type="match status" value="1"/>
</dbReference>
<dbReference type="SMART" id="SM00271">
    <property type="entry name" value="DnaJ"/>
    <property type="match status" value="1"/>
</dbReference>
<reference evidence="3" key="2">
    <citation type="submission" date="2023-06" db="EMBL/GenBank/DDBJ databases">
        <authorList>
            <consortium name="Lawrence Berkeley National Laboratory"/>
            <person name="Haridas S."/>
            <person name="Hensen N."/>
            <person name="Bonometti L."/>
            <person name="Westerberg I."/>
            <person name="Brannstrom I.O."/>
            <person name="Guillou S."/>
            <person name="Cros-Aarteil S."/>
            <person name="Calhoun S."/>
            <person name="Kuo A."/>
            <person name="Mondo S."/>
            <person name="Pangilinan J."/>
            <person name="Riley R."/>
            <person name="Labutti K."/>
            <person name="Andreopoulos B."/>
            <person name="Lipzen A."/>
            <person name="Chen C."/>
            <person name="Yanf M."/>
            <person name="Daum C."/>
            <person name="Ng V."/>
            <person name="Clum A."/>
            <person name="Steindorff A."/>
            <person name="Ohm R."/>
            <person name="Martin F."/>
            <person name="Silar P."/>
            <person name="Natvig D."/>
            <person name="Lalanne C."/>
            <person name="Gautier V."/>
            <person name="Ament-Velasquez S.L."/>
            <person name="Kruys A."/>
            <person name="Hutchinson M.I."/>
            <person name="Powell A.J."/>
            <person name="Barry K."/>
            <person name="Miller A.N."/>
            <person name="Grigoriev I.V."/>
            <person name="Debuchy R."/>
            <person name="Gladieux P."/>
            <person name="Thoren M.H."/>
            <person name="Johannesson H."/>
        </authorList>
    </citation>
    <scope>NUCLEOTIDE SEQUENCE</scope>
    <source>
        <strain evidence="3">CBS 314.62</strain>
    </source>
</reference>
<dbReference type="PROSITE" id="PS50076">
    <property type="entry name" value="DNAJ_2"/>
    <property type="match status" value="1"/>
</dbReference>
<dbReference type="InterPro" id="IPR056453">
    <property type="entry name" value="HTH_DNAJC9"/>
</dbReference>
<evidence type="ECO:0000313" key="4">
    <source>
        <dbReference type="Proteomes" id="UP001270362"/>
    </source>
</evidence>
<reference evidence="3" key="1">
    <citation type="journal article" date="2023" name="Mol. Phylogenet. Evol.">
        <title>Genome-scale phylogeny and comparative genomics of the fungal order Sordariales.</title>
        <authorList>
            <person name="Hensen N."/>
            <person name="Bonometti L."/>
            <person name="Westerberg I."/>
            <person name="Brannstrom I.O."/>
            <person name="Guillou S."/>
            <person name="Cros-Aarteil S."/>
            <person name="Calhoun S."/>
            <person name="Haridas S."/>
            <person name="Kuo A."/>
            <person name="Mondo S."/>
            <person name="Pangilinan J."/>
            <person name="Riley R."/>
            <person name="LaButti K."/>
            <person name="Andreopoulos B."/>
            <person name="Lipzen A."/>
            <person name="Chen C."/>
            <person name="Yan M."/>
            <person name="Daum C."/>
            <person name="Ng V."/>
            <person name="Clum A."/>
            <person name="Steindorff A."/>
            <person name="Ohm R.A."/>
            <person name="Martin F."/>
            <person name="Silar P."/>
            <person name="Natvig D.O."/>
            <person name="Lalanne C."/>
            <person name="Gautier V."/>
            <person name="Ament-Velasquez S.L."/>
            <person name="Kruys A."/>
            <person name="Hutchinson M.I."/>
            <person name="Powell A.J."/>
            <person name="Barry K."/>
            <person name="Miller A.N."/>
            <person name="Grigoriev I.V."/>
            <person name="Debuchy R."/>
            <person name="Gladieux P."/>
            <person name="Hiltunen Thoren M."/>
            <person name="Johannesson H."/>
        </authorList>
    </citation>
    <scope>NUCLEOTIDE SEQUENCE</scope>
    <source>
        <strain evidence="3">CBS 314.62</strain>
    </source>
</reference>
<feature type="region of interest" description="Disordered" evidence="1">
    <location>
        <begin position="286"/>
        <end position="312"/>
    </location>
</feature>
<dbReference type="Proteomes" id="UP001270362">
    <property type="component" value="Unassembled WGS sequence"/>
</dbReference>
<dbReference type="PROSITE" id="PS00636">
    <property type="entry name" value="DNAJ_1"/>
    <property type="match status" value="1"/>
</dbReference>
<dbReference type="InterPro" id="IPR001623">
    <property type="entry name" value="DnaJ_domain"/>
</dbReference>
<accession>A0AAE0XFU4</accession>
<dbReference type="InterPro" id="IPR052594">
    <property type="entry name" value="J_domain-containing_protein"/>
</dbReference>
<keyword evidence="4" id="KW-1185">Reference proteome</keyword>
<dbReference type="PANTHER" id="PTHR44144">
    <property type="entry name" value="DNAJ HOMOLOG SUBFAMILY C MEMBER 9"/>
    <property type="match status" value="1"/>
</dbReference>
<dbReference type="Pfam" id="PF23302">
    <property type="entry name" value="HTH_DNAJC9"/>
    <property type="match status" value="1"/>
</dbReference>
<name>A0AAE0XFU4_9PEZI</name>
<dbReference type="CDD" id="cd06257">
    <property type="entry name" value="DnaJ"/>
    <property type="match status" value="1"/>
</dbReference>
<feature type="region of interest" description="Disordered" evidence="1">
    <location>
        <begin position="1"/>
        <end position="51"/>
    </location>
</feature>
<feature type="domain" description="J" evidence="2">
    <location>
        <begin position="54"/>
        <end position="121"/>
    </location>
</feature>
<dbReference type="GO" id="GO:0005737">
    <property type="term" value="C:cytoplasm"/>
    <property type="evidence" value="ECO:0007669"/>
    <property type="project" value="TreeGrafter"/>
</dbReference>
<dbReference type="GO" id="GO:0005634">
    <property type="term" value="C:nucleus"/>
    <property type="evidence" value="ECO:0007669"/>
    <property type="project" value="TreeGrafter"/>
</dbReference>
<evidence type="ECO:0000313" key="3">
    <source>
        <dbReference type="EMBL" id="KAK3692683.1"/>
    </source>
</evidence>
<dbReference type="Pfam" id="PF00226">
    <property type="entry name" value="DnaJ"/>
    <property type="match status" value="1"/>
</dbReference>
<dbReference type="FunFam" id="1.10.287.110:FF:000110">
    <property type="entry name" value="DnaJ domain protein (AFU_orthologue AFUA_2G13210)"/>
    <property type="match status" value="1"/>
</dbReference>
<evidence type="ECO:0000259" key="2">
    <source>
        <dbReference type="PROSITE" id="PS50076"/>
    </source>
</evidence>
<evidence type="ECO:0000256" key="1">
    <source>
        <dbReference type="SAM" id="MobiDB-lite"/>
    </source>
</evidence>
<organism evidence="3 4">
    <name type="scientific">Podospora appendiculata</name>
    <dbReference type="NCBI Taxonomy" id="314037"/>
    <lineage>
        <taxon>Eukaryota</taxon>
        <taxon>Fungi</taxon>
        <taxon>Dikarya</taxon>
        <taxon>Ascomycota</taxon>
        <taxon>Pezizomycotina</taxon>
        <taxon>Sordariomycetes</taxon>
        <taxon>Sordariomycetidae</taxon>
        <taxon>Sordariales</taxon>
        <taxon>Podosporaceae</taxon>
        <taxon>Podospora</taxon>
    </lineage>
</organism>
<comment type="caution">
    <text evidence="3">The sequence shown here is derived from an EMBL/GenBank/DDBJ whole genome shotgun (WGS) entry which is preliminary data.</text>
</comment>
<gene>
    <name evidence="3" type="ORF">B0T22DRAFT_447870</name>
</gene>
<proteinExistence type="predicted"/>
<sequence length="333" mass="37520">MLQPWSSAADRPLRDDQPTRNSIDSTLSHTSQHSPHFAMASPEELIDGEPPIIDPYEVLGIAHEASADQIKSAYRKAALRSHPDKVSEDKRNEAKEKFQTIAFAYAVLSDPARRKRYNETGSTSESIVDSEGFSWTDFYREQYRDVITSDAIKKFAAKYKGSDEEKDDILAAYEKFEGDMDKLYETVMLSDVLEDDERFRRIIVDAIAAGDVPRFSAFTQETKRSKQARIKAARGEQHEAEQLAKELGVHDKLGGKKTKKESEDSLAALILQNQSSRASAFDKLVEKYSAPPKSKSGKKRAARKTDEPDISEEQFQALQADLLKNKAKRRRAA</sequence>
<dbReference type="PANTHER" id="PTHR44144:SF1">
    <property type="entry name" value="DNAJ HOMOLOG SUBFAMILY C MEMBER 9"/>
    <property type="match status" value="1"/>
</dbReference>
<dbReference type="Gene3D" id="1.10.287.110">
    <property type="entry name" value="DnaJ domain"/>
    <property type="match status" value="1"/>
</dbReference>
<dbReference type="EMBL" id="JAULSO010000001">
    <property type="protein sequence ID" value="KAK3692683.1"/>
    <property type="molecule type" value="Genomic_DNA"/>
</dbReference>
<feature type="compositionally biased region" description="Polar residues" evidence="1">
    <location>
        <begin position="19"/>
        <end position="34"/>
    </location>
</feature>
<dbReference type="PRINTS" id="PR00625">
    <property type="entry name" value="JDOMAIN"/>
</dbReference>
<dbReference type="AlphaFoldDB" id="A0AAE0XFU4"/>